<dbReference type="InterPro" id="IPR011262">
    <property type="entry name" value="DNA-dir_RNA_pol_insert"/>
</dbReference>
<evidence type="ECO:0000256" key="5">
    <source>
        <dbReference type="ARBA" id="ARBA00022695"/>
    </source>
</evidence>
<sequence length="333" mass="36892">MDLVKKGFQLPKKINFDEETLTDSYGRLVVEPLERGFGTTIGNSLRRVLLSSIEGAAVTAVRIPGVLHEFSHVKGVKEDVVDIILNIKKLRFKMQGDSRKTATVKVKGPKVIIGADIETDAGLEVLNVDHHIATVDSGAALEIEMYIKKGKGYVPAEINKEEGFPIDVLAIDSVFSPIKKVNFWVEKARVGRATDYDRLIMEVWTDGSITPEKAVSDAASILMDHLDLFIFITESEMTEETAGSMIATASNPSLNENLLKSIDELELSVRAYNCLKNANIKTIGDLVQKTEYEMLRTKNFGRKSLNEIKKILINMGLDFGMRIDMDELVKGGS</sequence>
<comment type="catalytic activity">
    <reaction evidence="7">
        <text>RNA(n) + a ribonucleoside 5'-triphosphate = RNA(n+1) + diphosphate</text>
        <dbReference type="Rhea" id="RHEA:21248"/>
        <dbReference type="Rhea" id="RHEA-COMP:14527"/>
        <dbReference type="Rhea" id="RHEA-COMP:17342"/>
        <dbReference type="ChEBI" id="CHEBI:33019"/>
        <dbReference type="ChEBI" id="CHEBI:61557"/>
        <dbReference type="ChEBI" id="CHEBI:140395"/>
        <dbReference type="EC" id="2.7.7.6"/>
    </reaction>
</comment>
<dbReference type="GO" id="GO:0006351">
    <property type="term" value="P:DNA-templated transcription"/>
    <property type="evidence" value="ECO:0007669"/>
    <property type="project" value="InterPro"/>
</dbReference>
<dbReference type="Pfam" id="PF03118">
    <property type="entry name" value="RNA_pol_A_CTD"/>
    <property type="match status" value="1"/>
</dbReference>
<evidence type="ECO:0000256" key="2">
    <source>
        <dbReference type="ARBA" id="ARBA00012418"/>
    </source>
</evidence>
<dbReference type="SUPFAM" id="SSF47789">
    <property type="entry name" value="C-terminal domain of RNA polymerase alpha subunit"/>
    <property type="match status" value="1"/>
</dbReference>
<dbReference type="GO" id="GO:0003899">
    <property type="term" value="F:DNA-directed RNA polymerase activity"/>
    <property type="evidence" value="ECO:0007669"/>
    <property type="project" value="UniProtKB-EC"/>
</dbReference>
<keyword evidence="4" id="KW-0808">Transferase</keyword>
<dbReference type="InterPro" id="IPR011773">
    <property type="entry name" value="DNA-dir_RpoA"/>
</dbReference>
<dbReference type="Gene3D" id="3.30.1360.10">
    <property type="entry name" value="RNA polymerase, RBP11-like subunit"/>
    <property type="match status" value="1"/>
</dbReference>
<dbReference type="AlphaFoldDB" id="A0A5J4L268"/>
<dbReference type="SMART" id="SM00662">
    <property type="entry name" value="RPOLD"/>
    <property type="match status" value="1"/>
</dbReference>
<evidence type="ECO:0000259" key="8">
    <source>
        <dbReference type="SMART" id="SM00662"/>
    </source>
</evidence>
<dbReference type="Pfam" id="PF01193">
    <property type="entry name" value="RNA_pol_L"/>
    <property type="match status" value="1"/>
</dbReference>
<evidence type="ECO:0000256" key="7">
    <source>
        <dbReference type="ARBA" id="ARBA00048552"/>
    </source>
</evidence>
<proteinExistence type="inferred from homology"/>
<dbReference type="GO" id="GO:0003677">
    <property type="term" value="F:DNA binding"/>
    <property type="evidence" value="ECO:0007669"/>
    <property type="project" value="InterPro"/>
</dbReference>
<dbReference type="HAMAP" id="MF_00059">
    <property type="entry name" value="RNApol_bact_RpoA"/>
    <property type="match status" value="1"/>
</dbReference>
<dbReference type="InterPro" id="IPR011260">
    <property type="entry name" value="RNAP_asu_C"/>
</dbReference>
<feature type="domain" description="DNA-directed RNA polymerase RpoA/D/Rpb3-type" evidence="8">
    <location>
        <begin position="25"/>
        <end position="232"/>
    </location>
</feature>
<dbReference type="Gene3D" id="2.170.120.12">
    <property type="entry name" value="DNA-directed RNA polymerase, insert domain"/>
    <property type="match status" value="1"/>
</dbReference>
<comment type="similarity">
    <text evidence="1">Belongs to the RNA polymerase alpha chain family.</text>
</comment>
<organism evidence="9">
    <name type="scientific">hot springs metagenome</name>
    <dbReference type="NCBI Taxonomy" id="433727"/>
    <lineage>
        <taxon>unclassified sequences</taxon>
        <taxon>metagenomes</taxon>
        <taxon>ecological metagenomes</taxon>
    </lineage>
</organism>
<dbReference type="CDD" id="cd06928">
    <property type="entry name" value="RNAP_alpha_NTD"/>
    <property type="match status" value="1"/>
</dbReference>
<dbReference type="GO" id="GO:0005737">
    <property type="term" value="C:cytoplasm"/>
    <property type="evidence" value="ECO:0007669"/>
    <property type="project" value="UniProtKB-ARBA"/>
</dbReference>
<name>A0A5J4L268_9ZZZZ</name>
<dbReference type="FunFam" id="1.10.150.20:FF:000001">
    <property type="entry name" value="DNA-directed RNA polymerase subunit alpha"/>
    <property type="match status" value="1"/>
</dbReference>
<dbReference type="FunFam" id="2.170.120.12:FF:000001">
    <property type="entry name" value="DNA-directed RNA polymerase subunit alpha"/>
    <property type="match status" value="1"/>
</dbReference>
<keyword evidence="5" id="KW-0548">Nucleotidyltransferase</keyword>
<evidence type="ECO:0000256" key="1">
    <source>
        <dbReference type="ARBA" id="ARBA00007123"/>
    </source>
</evidence>
<evidence type="ECO:0000313" key="9">
    <source>
        <dbReference type="EMBL" id="GER92920.1"/>
    </source>
</evidence>
<evidence type="ECO:0000256" key="3">
    <source>
        <dbReference type="ARBA" id="ARBA00022478"/>
    </source>
</evidence>
<dbReference type="GO" id="GO:0046983">
    <property type="term" value="F:protein dimerization activity"/>
    <property type="evidence" value="ECO:0007669"/>
    <property type="project" value="InterPro"/>
</dbReference>
<gene>
    <name evidence="9" type="ORF">A45J_0651</name>
</gene>
<dbReference type="SUPFAM" id="SSF55257">
    <property type="entry name" value="RBP11-like subunits of RNA polymerase"/>
    <property type="match status" value="1"/>
</dbReference>
<dbReference type="EMBL" id="BLAB01000001">
    <property type="protein sequence ID" value="GER92920.1"/>
    <property type="molecule type" value="Genomic_DNA"/>
</dbReference>
<dbReference type="InterPro" id="IPR036643">
    <property type="entry name" value="RNApol_insert_sf"/>
</dbReference>
<dbReference type="NCBIfam" id="NF003513">
    <property type="entry name" value="PRK05182.1-2"/>
    <property type="match status" value="1"/>
</dbReference>
<comment type="caution">
    <text evidence="9">The sequence shown here is derived from an EMBL/GenBank/DDBJ whole genome shotgun (WGS) entry which is preliminary data.</text>
</comment>
<evidence type="ECO:0000256" key="4">
    <source>
        <dbReference type="ARBA" id="ARBA00022679"/>
    </source>
</evidence>
<protein>
    <recommendedName>
        <fullName evidence="2">DNA-directed RNA polymerase</fullName>
        <ecNumber evidence="2">2.7.7.6</ecNumber>
    </recommendedName>
</protein>
<dbReference type="EC" id="2.7.7.6" evidence="2"/>
<evidence type="ECO:0000256" key="6">
    <source>
        <dbReference type="ARBA" id="ARBA00023163"/>
    </source>
</evidence>
<dbReference type="InterPro" id="IPR036603">
    <property type="entry name" value="RBP11-like"/>
</dbReference>
<dbReference type="Gene3D" id="1.10.150.20">
    <property type="entry name" value="5' to 3' exonuclease, C-terminal subdomain"/>
    <property type="match status" value="1"/>
</dbReference>
<dbReference type="InterPro" id="IPR011263">
    <property type="entry name" value="DNA-dir_RNA_pol_RpoA/D/Rpb3"/>
</dbReference>
<dbReference type="SUPFAM" id="SSF56553">
    <property type="entry name" value="Insert subdomain of RNA polymerase alpha subunit"/>
    <property type="match status" value="1"/>
</dbReference>
<keyword evidence="3 9" id="KW-0240">DNA-directed RNA polymerase</keyword>
<reference evidence="9" key="1">
    <citation type="submission" date="2019-10" db="EMBL/GenBank/DDBJ databases">
        <title>Metagenomic sequencing of thiosulfate-disproportionating enrichment culture.</title>
        <authorList>
            <person name="Umezawa K."/>
            <person name="Kojima H."/>
            <person name="Fukui M."/>
        </authorList>
    </citation>
    <scope>NUCLEOTIDE SEQUENCE</scope>
    <source>
        <strain evidence="9">45J</strain>
    </source>
</reference>
<dbReference type="NCBIfam" id="NF003519">
    <property type="entry name" value="PRK05182.2-5"/>
    <property type="match status" value="1"/>
</dbReference>
<accession>A0A5J4L268</accession>
<dbReference type="NCBIfam" id="TIGR02027">
    <property type="entry name" value="rpoA"/>
    <property type="match status" value="1"/>
</dbReference>
<dbReference type="GO" id="GO:0000428">
    <property type="term" value="C:DNA-directed RNA polymerase complex"/>
    <property type="evidence" value="ECO:0007669"/>
    <property type="project" value="UniProtKB-KW"/>
</dbReference>
<dbReference type="Pfam" id="PF01000">
    <property type="entry name" value="RNA_pol_A_bac"/>
    <property type="match status" value="1"/>
</dbReference>
<keyword evidence="6" id="KW-0804">Transcription</keyword>